<dbReference type="GO" id="GO:0050660">
    <property type="term" value="F:flavin adenine dinucleotide binding"/>
    <property type="evidence" value="ECO:0007669"/>
    <property type="project" value="InterPro"/>
</dbReference>
<evidence type="ECO:0000313" key="6">
    <source>
        <dbReference type="EMBL" id="PFH50859.1"/>
    </source>
</evidence>
<name>A0A2A9NJU3_9AGAR</name>
<dbReference type="SUPFAM" id="SSF51905">
    <property type="entry name" value="FAD/NAD(P)-binding domain"/>
    <property type="match status" value="1"/>
</dbReference>
<dbReference type="AlphaFoldDB" id="A0A2A9NJU3"/>
<sequence>MLKTLLDLPEQQRNTWEIVVFEQRANIGGIWLPDPFPKAPPVVPETPLYPLLHTNTPVPFLAYPGLPFPKGTALFPSHEHVLAYFTRYSERFNLLPYMRFNHTILSASWHGSPLQGTWNVTYSDQHNAIHSKAFHHLIDATGVSQIPRIPHWRGEAEWLANKMHQRELVHSMWYRNPEKYSGRSVLIVGEGPSARDIASQLASVVQKLYVSIRGNVNANYDFYGPFPSNAILKPGISHFTEQSIVFVDTTHIGVDTVLLATGYELRKPFLDAGGVLTTDLHLPLIQTYLLVKRTPPTYSTVILGFSTQD</sequence>
<dbReference type="Gene3D" id="3.50.50.60">
    <property type="entry name" value="FAD/NAD(P)-binding domain"/>
    <property type="match status" value="2"/>
</dbReference>
<dbReference type="GO" id="GO:0050661">
    <property type="term" value="F:NADP binding"/>
    <property type="evidence" value="ECO:0007669"/>
    <property type="project" value="InterPro"/>
</dbReference>
<dbReference type="OrthoDB" id="66881at2759"/>
<keyword evidence="4" id="KW-0521">NADP</keyword>
<evidence type="ECO:0000313" key="7">
    <source>
        <dbReference type="Proteomes" id="UP000242287"/>
    </source>
</evidence>
<keyword evidence="3" id="KW-0274">FAD</keyword>
<evidence type="ECO:0000256" key="5">
    <source>
        <dbReference type="ARBA" id="ARBA00023002"/>
    </source>
</evidence>
<protein>
    <recommendedName>
        <fullName evidence="8">FAD/NAD(P)-binding domain-containing protein</fullName>
    </recommendedName>
</protein>
<evidence type="ECO:0008006" key="8">
    <source>
        <dbReference type="Google" id="ProtNLM"/>
    </source>
</evidence>
<dbReference type="PIRSF" id="PIRSF000332">
    <property type="entry name" value="FMO"/>
    <property type="match status" value="1"/>
</dbReference>
<dbReference type="EMBL" id="KZ301996">
    <property type="protein sequence ID" value="PFH50859.1"/>
    <property type="molecule type" value="Genomic_DNA"/>
</dbReference>
<dbReference type="InterPro" id="IPR000960">
    <property type="entry name" value="Flavin_mOase"/>
</dbReference>
<keyword evidence="2" id="KW-0285">Flavoprotein</keyword>
<organism evidence="6 7">
    <name type="scientific">Amanita thiersii Skay4041</name>
    <dbReference type="NCBI Taxonomy" id="703135"/>
    <lineage>
        <taxon>Eukaryota</taxon>
        <taxon>Fungi</taxon>
        <taxon>Dikarya</taxon>
        <taxon>Basidiomycota</taxon>
        <taxon>Agaricomycotina</taxon>
        <taxon>Agaricomycetes</taxon>
        <taxon>Agaricomycetidae</taxon>
        <taxon>Agaricales</taxon>
        <taxon>Pluteineae</taxon>
        <taxon>Amanitaceae</taxon>
        <taxon>Amanita</taxon>
    </lineage>
</organism>
<dbReference type="InterPro" id="IPR036188">
    <property type="entry name" value="FAD/NAD-bd_sf"/>
</dbReference>
<dbReference type="InterPro" id="IPR050346">
    <property type="entry name" value="FMO-like"/>
</dbReference>
<dbReference type="InterPro" id="IPR020946">
    <property type="entry name" value="Flavin_mOase-like"/>
</dbReference>
<proteinExistence type="inferred from homology"/>
<evidence type="ECO:0000256" key="1">
    <source>
        <dbReference type="ARBA" id="ARBA00009183"/>
    </source>
</evidence>
<dbReference type="GO" id="GO:0004499">
    <property type="term" value="F:N,N-dimethylaniline monooxygenase activity"/>
    <property type="evidence" value="ECO:0007669"/>
    <property type="project" value="InterPro"/>
</dbReference>
<accession>A0A2A9NJU3</accession>
<evidence type="ECO:0000256" key="2">
    <source>
        <dbReference type="ARBA" id="ARBA00022630"/>
    </source>
</evidence>
<dbReference type="PRINTS" id="PR00370">
    <property type="entry name" value="FMOXYGENASE"/>
</dbReference>
<dbReference type="Proteomes" id="UP000242287">
    <property type="component" value="Unassembled WGS sequence"/>
</dbReference>
<dbReference type="STRING" id="703135.A0A2A9NJU3"/>
<keyword evidence="7" id="KW-1185">Reference proteome</keyword>
<keyword evidence="5" id="KW-0560">Oxidoreductase</keyword>
<evidence type="ECO:0000256" key="4">
    <source>
        <dbReference type="ARBA" id="ARBA00022857"/>
    </source>
</evidence>
<dbReference type="Pfam" id="PF00743">
    <property type="entry name" value="FMO-like"/>
    <property type="match status" value="1"/>
</dbReference>
<reference evidence="6 7" key="1">
    <citation type="submission" date="2014-02" db="EMBL/GenBank/DDBJ databases">
        <title>Transposable element dynamics among asymbiotic and ectomycorrhizal Amanita fungi.</title>
        <authorList>
            <consortium name="DOE Joint Genome Institute"/>
            <person name="Hess J."/>
            <person name="Skrede I."/>
            <person name="Wolfe B."/>
            <person name="LaButti K."/>
            <person name="Ohm R.A."/>
            <person name="Grigoriev I.V."/>
            <person name="Pringle A."/>
        </authorList>
    </citation>
    <scope>NUCLEOTIDE SEQUENCE [LARGE SCALE GENOMIC DNA]</scope>
    <source>
        <strain evidence="6 7">SKay4041</strain>
    </source>
</reference>
<comment type="similarity">
    <text evidence="1">Belongs to the FMO family.</text>
</comment>
<gene>
    <name evidence="6" type="ORF">AMATHDRAFT_60358</name>
</gene>
<evidence type="ECO:0000256" key="3">
    <source>
        <dbReference type="ARBA" id="ARBA00022827"/>
    </source>
</evidence>
<dbReference type="PANTHER" id="PTHR23023">
    <property type="entry name" value="DIMETHYLANILINE MONOOXYGENASE"/>
    <property type="match status" value="1"/>
</dbReference>